<keyword evidence="6" id="KW-1185">Reference proteome</keyword>
<evidence type="ECO:0000259" key="3">
    <source>
        <dbReference type="Pfam" id="PF13556"/>
    </source>
</evidence>
<evidence type="ECO:0000259" key="2">
    <source>
        <dbReference type="Pfam" id="PF05651"/>
    </source>
</evidence>
<dbReference type="Gene3D" id="1.10.10.2840">
    <property type="entry name" value="PucR C-terminal helix-turn-helix domain"/>
    <property type="match status" value="1"/>
</dbReference>
<dbReference type="Proteomes" id="UP001500866">
    <property type="component" value="Unassembled WGS sequence"/>
</dbReference>
<evidence type="ECO:0000313" key="5">
    <source>
        <dbReference type="EMBL" id="GAA0609944.1"/>
    </source>
</evidence>
<dbReference type="InterPro" id="IPR042070">
    <property type="entry name" value="PucR_C-HTH_sf"/>
</dbReference>
<sequence length="372" mass="43164">MDISTELAQTIVMDMKEIINQDINYINTNGVIIASTDINRVGAFHGGGKKVKDTKDNLIIRYDGEYTGARKGINLPLYFDNNIIGVIGITGEKSEVGKYGKIIKRMTELLIKDAYTTNLKNKEKENQRMIIDELLFNESEKYDKGFLSRIRVFNVRDNVPRVVVISEISGGSYHVIEAKDKILNLFENKVMNHSENLMMHNKNNIIMIIQKVSKESLEPILSEIVHIVQSEYGLGIKFGIGTVEHELKKVRESYEKARVALNWALSSEDRYINFYNHMDIELIIENVTKSAEFEFCNKILRNLNDKDISEYSEIIRLFEKYNGSIKQISDSLFIHKNTLQYRINRLYQKTGYDMRKYQDFVVLKMAFLLIQR</sequence>
<dbReference type="InterPro" id="IPR025736">
    <property type="entry name" value="PucR_C-HTH_dom"/>
</dbReference>
<evidence type="ECO:0000256" key="1">
    <source>
        <dbReference type="ARBA" id="ARBA00006754"/>
    </source>
</evidence>
<dbReference type="InterPro" id="IPR008599">
    <property type="entry name" value="Diacid_rec"/>
</dbReference>
<protein>
    <submittedName>
        <fullName evidence="5">Sugar diacid recognition domain-containing protein</fullName>
    </submittedName>
</protein>
<feature type="domain" description="Putative sugar diacid recognition" evidence="2">
    <location>
        <begin position="4"/>
        <end position="131"/>
    </location>
</feature>
<gene>
    <name evidence="5" type="ORF">GCM10009001_29070</name>
</gene>
<dbReference type="Pfam" id="PF05651">
    <property type="entry name" value="Diacid_rec"/>
    <property type="match status" value="1"/>
</dbReference>
<comment type="caution">
    <text evidence="5">The sequence shown here is derived from an EMBL/GenBank/DDBJ whole genome shotgun (WGS) entry which is preliminary data.</text>
</comment>
<dbReference type="RefSeq" id="WP_343814650.1">
    <property type="nucleotide sequence ID" value="NZ_BAAADS010000022.1"/>
</dbReference>
<feature type="domain" description="CdaR GGDEF-like" evidence="4">
    <location>
        <begin position="142"/>
        <end position="262"/>
    </location>
</feature>
<dbReference type="Pfam" id="PF17853">
    <property type="entry name" value="GGDEF_2"/>
    <property type="match status" value="1"/>
</dbReference>
<evidence type="ECO:0000259" key="4">
    <source>
        <dbReference type="Pfam" id="PF17853"/>
    </source>
</evidence>
<dbReference type="InterPro" id="IPR051448">
    <property type="entry name" value="CdaR-like_regulators"/>
</dbReference>
<dbReference type="InterPro" id="IPR041522">
    <property type="entry name" value="CdaR_GGDEF"/>
</dbReference>
<dbReference type="EMBL" id="BAAADS010000022">
    <property type="protein sequence ID" value="GAA0609944.1"/>
    <property type="molecule type" value="Genomic_DNA"/>
</dbReference>
<evidence type="ECO:0000313" key="6">
    <source>
        <dbReference type="Proteomes" id="UP001500866"/>
    </source>
</evidence>
<feature type="domain" description="PucR C-terminal helix-turn-helix" evidence="3">
    <location>
        <begin position="315"/>
        <end position="368"/>
    </location>
</feature>
<organism evidence="5 6">
    <name type="scientific">Virgibacillus siamensis</name>
    <dbReference type="NCBI Taxonomy" id="480071"/>
    <lineage>
        <taxon>Bacteria</taxon>
        <taxon>Bacillati</taxon>
        <taxon>Bacillota</taxon>
        <taxon>Bacilli</taxon>
        <taxon>Bacillales</taxon>
        <taxon>Bacillaceae</taxon>
        <taxon>Virgibacillus</taxon>
    </lineage>
</organism>
<name>A0ABN1GEN8_9BACI</name>
<dbReference type="PANTHER" id="PTHR33744">
    <property type="entry name" value="CARBOHYDRATE DIACID REGULATOR"/>
    <property type="match status" value="1"/>
</dbReference>
<accession>A0ABN1GEN8</accession>
<proteinExistence type="inferred from homology"/>
<comment type="similarity">
    <text evidence="1">Belongs to the CdaR family.</text>
</comment>
<dbReference type="PANTHER" id="PTHR33744:SF16">
    <property type="entry name" value="CARBOHYDRATE DIACID REGULATOR"/>
    <property type="match status" value="1"/>
</dbReference>
<reference evidence="5 6" key="1">
    <citation type="journal article" date="2019" name="Int. J. Syst. Evol. Microbiol.">
        <title>The Global Catalogue of Microorganisms (GCM) 10K type strain sequencing project: providing services to taxonomists for standard genome sequencing and annotation.</title>
        <authorList>
            <consortium name="The Broad Institute Genomics Platform"/>
            <consortium name="The Broad Institute Genome Sequencing Center for Infectious Disease"/>
            <person name="Wu L."/>
            <person name="Ma J."/>
        </authorList>
    </citation>
    <scope>NUCLEOTIDE SEQUENCE [LARGE SCALE GENOMIC DNA]</scope>
    <source>
        <strain evidence="5 6">JCM 15395</strain>
    </source>
</reference>
<dbReference type="Pfam" id="PF13556">
    <property type="entry name" value="HTH_30"/>
    <property type="match status" value="1"/>
</dbReference>